<dbReference type="AlphaFoldDB" id="A0A518D890"/>
<dbReference type="InterPro" id="IPR007557">
    <property type="entry name" value="PSP1_C"/>
</dbReference>
<dbReference type="KEGG" id="pnd:Pla175_10360"/>
<organism evidence="2 3">
    <name type="scientific">Pirellulimonas nuda</name>
    <dbReference type="NCBI Taxonomy" id="2528009"/>
    <lineage>
        <taxon>Bacteria</taxon>
        <taxon>Pseudomonadati</taxon>
        <taxon>Planctomycetota</taxon>
        <taxon>Planctomycetia</taxon>
        <taxon>Pirellulales</taxon>
        <taxon>Lacipirellulaceae</taxon>
        <taxon>Pirellulimonas</taxon>
    </lineage>
</organism>
<keyword evidence="3" id="KW-1185">Reference proteome</keyword>
<evidence type="ECO:0000313" key="2">
    <source>
        <dbReference type="EMBL" id="QDU87670.1"/>
    </source>
</evidence>
<evidence type="ECO:0000259" key="1">
    <source>
        <dbReference type="PROSITE" id="PS51411"/>
    </source>
</evidence>
<name>A0A518D890_9BACT</name>
<dbReference type="EMBL" id="CP036291">
    <property type="protein sequence ID" value="QDU87670.1"/>
    <property type="molecule type" value="Genomic_DNA"/>
</dbReference>
<feature type="domain" description="PSP1 C-terminal" evidence="1">
    <location>
        <begin position="56"/>
        <end position="141"/>
    </location>
</feature>
<accession>A0A518D890</accession>
<dbReference type="Proteomes" id="UP000317429">
    <property type="component" value="Chromosome"/>
</dbReference>
<dbReference type="Pfam" id="PF04468">
    <property type="entry name" value="PSP1"/>
    <property type="match status" value="1"/>
</dbReference>
<gene>
    <name evidence="2" type="ORF">Pla175_10360</name>
</gene>
<evidence type="ECO:0000313" key="3">
    <source>
        <dbReference type="Proteomes" id="UP000317429"/>
    </source>
</evidence>
<dbReference type="OrthoDB" id="287205at2"/>
<sequence length="188" mass="20315">MNYLVRYGVLGDVGRFRSPERRVFARADRVVLRTARGLETGLVLAEEGESGPGTDGTVLRRMGVEDDLLASRIERRRERAYQACADLLAQHGSSAVLMEVEHLFDGQTLLFYFLGEVSHEVERLTAQLAEAYEAKAQFRKFTETLTQGCGPGCGTAEAMGQGGCASCSGCAVSGACGTKNKEPRMAAD</sequence>
<reference evidence="2 3" key="1">
    <citation type="submission" date="2019-02" db="EMBL/GenBank/DDBJ databases">
        <title>Deep-cultivation of Planctomycetes and their phenomic and genomic characterization uncovers novel biology.</title>
        <authorList>
            <person name="Wiegand S."/>
            <person name="Jogler M."/>
            <person name="Boedeker C."/>
            <person name="Pinto D."/>
            <person name="Vollmers J."/>
            <person name="Rivas-Marin E."/>
            <person name="Kohn T."/>
            <person name="Peeters S.H."/>
            <person name="Heuer A."/>
            <person name="Rast P."/>
            <person name="Oberbeckmann S."/>
            <person name="Bunk B."/>
            <person name="Jeske O."/>
            <person name="Meyerdierks A."/>
            <person name="Storesund J.E."/>
            <person name="Kallscheuer N."/>
            <person name="Luecker S."/>
            <person name="Lage O.M."/>
            <person name="Pohl T."/>
            <person name="Merkel B.J."/>
            <person name="Hornburger P."/>
            <person name="Mueller R.-W."/>
            <person name="Bruemmer F."/>
            <person name="Labrenz M."/>
            <person name="Spormann A.M."/>
            <person name="Op den Camp H."/>
            <person name="Overmann J."/>
            <person name="Amann R."/>
            <person name="Jetten M.S.M."/>
            <person name="Mascher T."/>
            <person name="Medema M.H."/>
            <person name="Devos D.P."/>
            <person name="Kaster A.-K."/>
            <person name="Ovreas L."/>
            <person name="Rohde M."/>
            <person name="Galperin M.Y."/>
            <person name="Jogler C."/>
        </authorList>
    </citation>
    <scope>NUCLEOTIDE SEQUENCE [LARGE SCALE GENOMIC DNA]</scope>
    <source>
        <strain evidence="2 3">Pla175</strain>
    </source>
</reference>
<protein>
    <recommendedName>
        <fullName evidence="1">PSP1 C-terminal domain-containing protein</fullName>
    </recommendedName>
</protein>
<dbReference type="RefSeq" id="WP_145281770.1">
    <property type="nucleotide sequence ID" value="NZ_CP036291.1"/>
</dbReference>
<proteinExistence type="predicted"/>
<dbReference type="PROSITE" id="PS51411">
    <property type="entry name" value="PSP1_C"/>
    <property type="match status" value="1"/>
</dbReference>